<dbReference type="EMBL" id="CACRXK020006205">
    <property type="protein sequence ID" value="CAB4008709.1"/>
    <property type="molecule type" value="Genomic_DNA"/>
</dbReference>
<dbReference type="Pfam" id="PF15001">
    <property type="entry name" value="AP-5_subunit_s1"/>
    <property type="match status" value="1"/>
</dbReference>
<gene>
    <name evidence="1" type="ORF">PACLA_8A075029</name>
</gene>
<accession>A0A7D9IM35</accession>
<dbReference type="GO" id="GO:0030119">
    <property type="term" value="C:AP-type membrane coat adaptor complex"/>
    <property type="evidence" value="ECO:0007669"/>
    <property type="project" value="InterPro"/>
</dbReference>
<keyword evidence="2" id="KW-1185">Reference proteome</keyword>
<dbReference type="OrthoDB" id="370698at2759"/>
<dbReference type="GO" id="GO:0000724">
    <property type="term" value="P:double-strand break repair via homologous recombination"/>
    <property type="evidence" value="ECO:0007669"/>
    <property type="project" value="InterPro"/>
</dbReference>
<name>A0A7D9IM35_PARCT</name>
<dbReference type="GO" id="GO:0005764">
    <property type="term" value="C:lysosome"/>
    <property type="evidence" value="ECO:0007669"/>
    <property type="project" value="TreeGrafter"/>
</dbReference>
<dbReference type="GO" id="GO:0005829">
    <property type="term" value="C:cytosol"/>
    <property type="evidence" value="ECO:0007669"/>
    <property type="project" value="TreeGrafter"/>
</dbReference>
<dbReference type="PANTHER" id="PTHR16120">
    <property type="entry name" value="AP-5 COMPLEX SUBUNIT SIGMA-1"/>
    <property type="match status" value="1"/>
</dbReference>
<proteinExistence type="predicted"/>
<organism evidence="1 2">
    <name type="scientific">Paramuricea clavata</name>
    <name type="common">Red gorgonian</name>
    <name type="synonym">Violescent sea-whip</name>
    <dbReference type="NCBI Taxonomy" id="317549"/>
    <lineage>
        <taxon>Eukaryota</taxon>
        <taxon>Metazoa</taxon>
        <taxon>Cnidaria</taxon>
        <taxon>Anthozoa</taxon>
        <taxon>Octocorallia</taxon>
        <taxon>Malacalcyonacea</taxon>
        <taxon>Plexauridae</taxon>
        <taxon>Paramuricea</taxon>
    </lineage>
</organism>
<dbReference type="AlphaFoldDB" id="A0A7D9IM35"/>
<dbReference type="InterPro" id="IPR029392">
    <property type="entry name" value="AP-5_subunit_s1"/>
</dbReference>
<dbReference type="PANTHER" id="PTHR16120:SF0">
    <property type="entry name" value="AP-5 COMPLEX SUBUNIT SIGMA-1"/>
    <property type="match status" value="1"/>
</dbReference>
<sequence length="191" mass="21515">MVYAFLVHTLASGPCHVLYSAVFANEQAATDSTNEDLREVGKRQLSHVASRVQSEYSFRRAVGGSISNPSDLEASNELLSVMKSGIFKLYPGEPFVTEKIVIWKGLNNCGVTMVCEKYENRVTAQTVLGNIVKFAEQHCNMLEKPYEVLLKPDRIEAVIHHFLPCGQLLFMNHRVVRQFEKELNLTINNKA</sequence>
<dbReference type="GO" id="GO:0005770">
    <property type="term" value="C:late endosome"/>
    <property type="evidence" value="ECO:0007669"/>
    <property type="project" value="TreeGrafter"/>
</dbReference>
<dbReference type="Proteomes" id="UP001152795">
    <property type="component" value="Unassembled WGS sequence"/>
</dbReference>
<comment type="caution">
    <text evidence="1">The sequence shown here is derived from an EMBL/GenBank/DDBJ whole genome shotgun (WGS) entry which is preliminary data.</text>
</comment>
<evidence type="ECO:0000313" key="1">
    <source>
        <dbReference type="EMBL" id="CAB4008709.1"/>
    </source>
</evidence>
<reference evidence="1" key="1">
    <citation type="submission" date="2020-04" db="EMBL/GenBank/DDBJ databases">
        <authorList>
            <person name="Alioto T."/>
            <person name="Alioto T."/>
            <person name="Gomez Garrido J."/>
        </authorList>
    </citation>
    <scope>NUCLEOTIDE SEQUENCE</scope>
    <source>
        <strain evidence="1">A484AB</strain>
    </source>
</reference>
<protein>
    <submittedName>
        <fullName evidence="1">AP-5 complex subunit sigma-1-like</fullName>
    </submittedName>
</protein>
<dbReference type="GO" id="GO:0016197">
    <property type="term" value="P:endosomal transport"/>
    <property type="evidence" value="ECO:0007669"/>
    <property type="project" value="InterPro"/>
</dbReference>
<evidence type="ECO:0000313" key="2">
    <source>
        <dbReference type="Proteomes" id="UP001152795"/>
    </source>
</evidence>